<evidence type="ECO:0000313" key="3">
    <source>
        <dbReference type="Proteomes" id="UP001230504"/>
    </source>
</evidence>
<dbReference type="AlphaFoldDB" id="A0AAD8PL40"/>
<dbReference type="GeneID" id="85447085"/>
<reference evidence="2" key="1">
    <citation type="submission" date="2021-06" db="EMBL/GenBank/DDBJ databases">
        <title>Comparative genomics, transcriptomics and evolutionary studies reveal genomic signatures of adaptation to plant cell wall in hemibiotrophic fungi.</title>
        <authorList>
            <consortium name="DOE Joint Genome Institute"/>
            <person name="Baroncelli R."/>
            <person name="Diaz J.F."/>
            <person name="Benocci T."/>
            <person name="Peng M."/>
            <person name="Battaglia E."/>
            <person name="Haridas S."/>
            <person name="Andreopoulos W."/>
            <person name="Labutti K."/>
            <person name="Pangilinan J."/>
            <person name="Floch G.L."/>
            <person name="Makela M.R."/>
            <person name="Henrissat B."/>
            <person name="Grigoriev I.V."/>
            <person name="Crouch J.A."/>
            <person name="De Vries R.P."/>
            <person name="Sukno S.A."/>
            <person name="Thon M.R."/>
        </authorList>
    </citation>
    <scope>NUCLEOTIDE SEQUENCE</scope>
    <source>
        <strain evidence="2">CBS 125086</strain>
    </source>
</reference>
<feature type="compositionally biased region" description="Basic and acidic residues" evidence="1">
    <location>
        <begin position="107"/>
        <end position="119"/>
    </location>
</feature>
<dbReference type="Proteomes" id="UP001230504">
    <property type="component" value="Unassembled WGS sequence"/>
</dbReference>
<gene>
    <name evidence="2" type="ORF">LY79DRAFT_663622</name>
</gene>
<organism evidence="2 3">
    <name type="scientific">Colletotrichum navitas</name>
    <dbReference type="NCBI Taxonomy" id="681940"/>
    <lineage>
        <taxon>Eukaryota</taxon>
        <taxon>Fungi</taxon>
        <taxon>Dikarya</taxon>
        <taxon>Ascomycota</taxon>
        <taxon>Pezizomycotina</taxon>
        <taxon>Sordariomycetes</taxon>
        <taxon>Hypocreomycetidae</taxon>
        <taxon>Glomerellales</taxon>
        <taxon>Glomerellaceae</taxon>
        <taxon>Colletotrichum</taxon>
        <taxon>Colletotrichum graminicola species complex</taxon>
    </lineage>
</organism>
<proteinExistence type="predicted"/>
<evidence type="ECO:0000256" key="1">
    <source>
        <dbReference type="SAM" id="MobiDB-lite"/>
    </source>
</evidence>
<dbReference type="EMBL" id="JAHLJV010000130">
    <property type="protein sequence ID" value="KAK1569556.1"/>
    <property type="molecule type" value="Genomic_DNA"/>
</dbReference>
<sequence length="512" mass="55399">MMRAFIVNHDTPLRLLSLSAWGRHRFTVRFKRLGAKHQNVTTDSRKAAVVRHFGASRSKGASVKREASASLPWVAGLGIRQGQRLNQEPQLPASWPGVSVTTSPGRWHGDASHRGEESVHKHGRFWANQTKRTSEATGQQPELVRITPFVIRDLSAIVSLGEISSIIKPAALLLIQGPINTYGDNYLLHRKFLSPAAEIGKLFGIPAKLAVKAKLGPGSLRDWPNALSNKLDSESYSGKLALQVRERRRLFVDLAGSTVIQHLLGSFMLNVIKEPVPDPNVALVAAIVWRMVHVASLDHDDREQARPASVTAMTAIKQLSATPAVNLDGEAAAEALDAYFTPYTTDVLTPSYMGSRPTGSDGQLPWLTMNGLAMVYDVNSSQTTSHELGQPSALYNRELGLHTVMLTMDRRFATQQYDEVLQVARLVFDPTMDVDIELLVKQQPPAGIVCNSLDIAGRSVTYALIEPSIDPRLLMALDGSGSAGGGGGGSGGGNDGLDVAYGSGCLRRAPAW</sequence>
<comment type="caution">
    <text evidence="2">The sequence shown here is derived from an EMBL/GenBank/DDBJ whole genome shotgun (WGS) entry which is preliminary data.</text>
</comment>
<name>A0AAD8PL40_9PEZI</name>
<keyword evidence="3" id="KW-1185">Reference proteome</keyword>
<evidence type="ECO:0000313" key="2">
    <source>
        <dbReference type="EMBL" id="KAK1569556.1"/>
    </source>
</evidence>
<dbReference type="RefSeq" id="XP_060407785.1">
    <property type="nucleotide sequence ID" value="XM_060562845.1"/>
</dbReference>
<accession>A0AAD8PL40</accession>
<protein>
    <submittedName>
        <fullName evidence="2">Uncharacterized protein</fullName>
    </submittedName>
</protein>
<feature type="region of interest" description="Disordered" evidence="1">
    <location>
        <begin position="90"/>
        <end position="119"/>
    </location>
</feature>